<name>A0A0A2WK05_9GAMM</name>
<keyword evidence="3" id="KW-1185">Reference proteome</keyword>
<dbReference type="eggNOG" id="ENOG5033B6D">
    <property type="taxonomic scope" value="Bacteria"/>
</dbReference>
<protein>
    <submittedName>
        <fullName evidence="2">Uncharacterized protein</fullName>
    </submittedName>
</protein>
<sequence>MRAHLPLCLALALLPLAAMAEEPAKATPDPALKAQLERLGMKYEVSGDGDYSVVFKYTDDGDRTQLVFVRSAVETYGSHKIREVWAPAYKSPNGTIPETVANRLLEASDDLKLGAWSKSDGYALFVVKIPADAGDDALDDALQLAGVTADDMENELTPGKDEF</sequence>
<proteinExistence type="predicted"/>
<evidence type="ECO:0000313" key="3">
    <source>
        <dbReference type="Proteomes" id="UP000030518"/>
    </source>
</evidence>
<dbReference type="PATRIC" id="fig|1300345.3.peg.1822"/>
<evidence type="ECO:0000256" key="1">
    <source>
        <dbReference type="SAM" id="SignalP"/>
    </source>
</evidence>
<dbReference type="Proteomes" id="UP000030518">
    <property type="component" value="Unassembled WGS sequence"/>
</dbReference>
<accession>A0A0A2WK05</accession>
<dbReference type="RefSeq" id="WP_036168940.1">
    <property type="nucleotide sequence ID" value="NZ_JRKJ01000010.1"/>
</dbReference>
<gene>
    <name evidence="2" type="ORF">LF41_144</name>
</gene>
<feature type="signal peptide" evidence="1">
    <location>
        <begin position="1"/>
        <end position="20"/>
    </location>
</feature>
<dbReference type="STRING" id="1300345.LF41_144"/>
<keyword evidence="1" id="KW-0732">Signal</keyword>
<feature type="chain" id="PRO_5001996778" evidence="1">
    <location>
        <begin position="21"/>
        <end position="163"/>
    </location>
</feature>
<comment type="caution">
    <text evidence="2">The sequence shown here is derived from an EMBL/GenBank/DDBJ whole genome shotgun (WGS) entry which is preliminary data.</text>
</comment>
<organism evidence="2 3">
    <name type="scientific">Lysobacter dokdonensis DS-58</name>
    <dbReference type="NCBI Taxonomy" id="1300345"/>
    <lineage>
        <taxon>Bacteria</taxon>
        <taxon>Pseudomonadati</taxon>
        <taxon>Pseudomonadota</taxon>
        <taxon>Gammaproteobacteria</taxon>
        <taxon>Lysobacterales</taxon>
        <taxon>Lysobacteraceae</taxon>
        <taxon>Noviluteimonas</taxon>
    </lineage>
</organism>
<evidence type="ECO:0000313" key="2">
    <source>
        <dbReference type="EMBL" id="KGQ19052.1"/>
    </source>
</evidence>
<dbReference type="EMBL" id="JRKJ01000010">
    <property type="protein sequence ID" value="KGQ19052.1"/>
    <property type="molecule type" value="Genomic_DNA"/>
</dbReference>
<reference evidence="2 3" key="1">
    <citation type="submission" date="2014-09" db="EMBL/GenBank/DDBJ databases">
        <title>Genome sequences of Lysobacter dokdonensis DS-58.</title>
        <authorList>
            <person name="Kim J.F."/>
            <person name="Kwak M.-J."/>
        </authorList>
    </citation>
    <scope>NUCLEOTIDE SEQUENCE [LARGE SCALE GENOMIC DNA]</scope>
    <source>
        <strain evidence="2 3">DS-58</strain>
    </source>
</reference>
<dbReference type="AlphaFoldDB" id="A0A0A2WK05"/>